<dbReference type="InterPro" id="IPR000727">
    <property type="entry name" value="T_SNARE_dom"/>
</dbReference>
<dbReference type="eggNOG" id="COG3843">
    <property type="taxonomic scope" value="Bacteria"/>
</dbReference>
<keyword evidence="3" id="KW-1185">Reference proteome</keyword>
<dbReference type="EMBL" id="AAXW01000063">
    <property type="protein sequence ID" value="EAZ88867.1"/>
    <property type="molecule type" value="Genomic_DNA"/>
</dbReference>
<proteinExistence type="predicted"/>
<dbReference type="InterPro" id="IPR005094">
    <property type="entry name" value="Endonuclease_MobA/VirD2"/>
</dbReference>
<comment type="caution">
    <text evidence="2">The sequence shown here is derived from an EMBL/GenBank/DDBJ whole genome shotgun (WGS) entry which is preliminary data.</text>
</comment>
<evidence type="ECO:0000259" key="1">
    <source>
        <dbReference type="PROSITE" id="PS50192"/>
    </source>
</evidence>
<organism evidence="2 3">
    <name type="scientific">Crocosphaera chwakensis CCY0110</name>
    <dbReference type="NCBI Taxonomy" id="391612"/>
    <lineage>
        <taxon>Bacteria</taxon>
        <taxon>Bacillati</taxon>
        <taxon>Cyanobacteriota</taxon>
        <taxon>Cyanophyceae</taxon>
        <taxon>Oscillatoriophycideae</taxon>
        <taxon>Chroococcales</taxon>
        <taxon>Aphanothecaceae</taxon>
        <taxon>Crocosphaera</taxon>
        <taxon>Crocosphaera chwakensis</taxon>
    </lineage>
</organism>
<dbReference type="AlphaFoldDB" id="A3IXC4"/>
<dbReference type="Proteomes" id="UP000003781">
    <property type="component" value="Unassembled WGS sequence"/>
</dbReference>
<protein>
    <submittedName>
        <fullName evidence="2">Mobilization protein BmgA</fullName>
    </submittedName>
</protein>
<evidence type="ECO:0000313" key="3">
    <source>
        <dbReference type="Proteomes" id="UP000003781"/>
    </source>
</evidence>
<evidence type="ECO:0000313" key="2">
    <source>
        <dbReference type="EMBL" id="EAZ88867.1"/>
    </source>
</evidence>
<name>A3IXC4_9CHRO</name>
<dbReference type="Pfam" id="PF03432">
    <property type="entry name" value="Relaxase"/>
    <property type="match status" value="1"/>
</dbReference>
<gene>
    <name evidence="2" type="ORF">CY0110_31275</name>
</gene>
<accession>A3IXC4</accession>
<sequence>MIGKNFKGSDFNRCLNYVLRKEEAKIIGGTVTSTEPSSLTREFHFYTQINDRVKNPLFHGILSNPQSLDEETWCQIAQKYLKLMGFTQNPYVLVRHRDRPHDHIHIIAGRVRANGSCVSDSFDYYRNKQAVRQLEKQFKLSTPKFKYTESIPSVEELPLINYIKSTVNELCQQPNLSLLELLRSLKAYDIRVSFHKTKNNKIRGISYHHDNKRLTGTQLGKTYTWPGLVERRNLCYGSEQQSALEELALSRDVKLLLNEQQSSIIDFIDESIEQSTVIVNSTQKRISRSRRR</sequence>
<dbReference type="PROSITE" id="PS50192">
    <property type="entry name" value="T_SNARE"/>
    <property type="match status" value="1"/>
</dbReference>
<dbReference type="OrthoDB" id="423968at2"/>
<reference evidence="2 3" key="1">
    <citation type="submission" date="2007-03" db="EMBL/GenBank/DDBJ databases">
        <authorList>
            <person name="Stal L."/>
            <person name="Ferriera S."/>
            <person name="Johnson J."/>
            <person name="Kravitz S."/>
            <person name="Beeson K."/>
            <person name="Sutton G."/>
            <person name="Rogers Y.-H."/>
            <person name="Friedman R."/>
            <person name="Frazier M."/>
            <person name="Venter J.C."/>
        </authorList>
    </citation>
    <scope>NUCLEOTIDE SEQUENCE [LARGE SCALE GENOMIC DNA]</scope>
    <source>
        <strain evidence="2 3">CCY0110</strain>
    </source>
</reference>
<feature type="domain" description="T-SNARE coiled-coil homology" evidence="1">
    <location>
        <begin position="259"/>
        <end position="289"/>
    </location>
</feature>
<dbReference type="RefSeq" id="WP_008278030.1">
    <property type="nucleotide sequence ID" value="NZ_AAXW01000063.1"/>
</dbReference>